<accession>A0A7C9NLM9</accession>
<evidence type="ECO:0000313" key="7">
    <source>
        <dbReference type="EMBL" id="NAS25712.1"/>
    </source>
</evidence>
<dbReference type="Gene3D" id="3.40.50.720">
    <property type="entry name" value="NAD(P)-binding Rossmann-like Domain"/>
    <property type="match status" value="1"/>
</dbReference>
<dbReference type="GO" id="GO:0016706">
    <property type="term" value="F:2-oxoglutarate-dependent dioxygenase activity"/>
    <property type="evidence" value="ECO:0007669"/>
    <property type="project" value="TreeGrafter"/>
</dbReference>
<dbReference type="RefSeq" id="WP_161482754.1">
    <property type="nucleotide sequence ID" value="NZ_WXEW01000009.1"/>
</dbReference>
<comment type="similarity">
    <text evidence="1">Belongs to the TfdA dioxygenase family.</text>
</comment>
<dbReference type="GO" id="GO:0005737">
    <property type="term" value="C:cytoplasm"/>
    <property type="evidence" value="ECO:0007669"/>
    <property type="project" value="TreeGrafter"/>
</dbReference>
<dbReference type="InterPro" id="IPR002347">
    <property type="entry name" value="SDR_fam"/>
</dbReference>
<dbReference type="Pfam" id="PF00106">
    <property type="entry name" value="adh_short"/>
    <property type="match status" value="1"/>
</dbReference>
<dbReference type="SUPFAM" id="SSF51735">
    <property type="entry name" value="NAD(P)-binding Rossmann-fold domains"/>
    <property type="match status" value="1"/>
</dbReference>
<organism evidence="7 8">
    <name type="scientific">Herbidospora solisilvae</name>
    <dbReference type="NCBI Taxonomy" id="2696284"/>
    <lineage>
        <taxon>Bacteria</taxon>
        <taxon>Bacillati</taxon>
        <taxon>Actinomycetota</taxon>
        <taxon>Actinomycetes</taxon>
        <taxon>Streptosporangiales</taxon>
        <taxon>Streptosporangiaceae</taxon>
        <taxon>Herbidospora</taxon>
    </lineage>
</organism>
<keyword evidence="4" id="KW-0560">Oxidoreductase</keyword>
<evidence type="ECO:0000256" key="5">
    <source>
        <dbReference type="ARBA" id="ARBA00023004"/>
    </source>
</evidence>
<reference evidence="7 8" key="1">
    <citation type="submission" date="2020-01" db="EMBL/GenBank/DDBJ databases">
        <title>Herbidospora sp. NEAU-GS84 nov., a novel actinomycete isolated from soil.</title>
        <authorList>
            <person name="Han L."/>
        </authorList>
    </citation>
    <scope>NUCLEOTIDE SEQUENCE [LARGE SCALE GENOMIC DNA]</scope>
    <source>
        <strain evidence="7 8">NEAU-GS84</strain>
    </source>
</reference>
<name>A0A7C9NLM9_9ACTN</name>
<dbReference type="GO" id="GO:0046872">
    <property type="term" value="F:metal ion binding"/>
    <property type="evidence" value="ECO:0007669"/>
    <property type="project" value="UniProtKB-KW"/>
</dbReference>
<dbReference type="SMART" id="SM00822">
    <property type="entry name" value="PKS_KR"/>
    <property type="match status" value="1"/>
</dbReference>
<sequence length="280" mass="30197">MGDVLIVGGTGGIGLELARHFVRRGRAVVLTGRQADAAAKVTAGLDGPGTARAIDLDLAEPGTLAATLNDVGELDRLALVAVERDRNTVAAYDHERANRLTTLKLVGYTEVVRVLAPRLTVDASVLLFGGAARERPYPGSTTVSIVNAGIAGMVAARVNAIHPGAVADTPYWADGGALLDAIAQRTLTGRAPHPETGREALYLASPYVTHVNDVSRAEGRAILDLLYRHIETTEFSYRHQWRVGDLVVWDNRCTQHLAVADYFPQERLMHRMNIAGDRPR</sequence>
<evidence type="ECO:0000256" key="1">
    <source>
        <dbReference type="ARBA" id="ARBA00005896"/>
    </source>
</evidence>
<evidence type="ECO:0000256" key="3">
    <source>
        <dbReference type="ARBA" id="ARBA00022964"/>
    </source>
</evidence>
<dbReference type="EMBL" id="WXEW01000009">
    <property type="protein sequence ID" value="NAS25712.1"/>
    <property type="molecule type" value="Genomic_DNA"/>
</dbReference>
<dbReference type="Gene3D" id="3.60.130.10">
    <property type="entry name" value="Clavaminate synthase-like"/>
    <property type="match status" value="1"/>
</dbReference>
<dbReference type="PANTHER" id="PTHR30468:SF1">
    <property type="entry name" value="ALPHA-KETOGLUTARATE-DEPENDENT SULFONATE DIOXYGENASE"/>
    <property type="match status" value="1"/>
</dbReference>
<evidence type="ECO:0000259" key="6">
    <source>
        <dbReference type="SMART" id="SM00822"/>
    </source>
</evidence>
<keyword evidence="2" id="KW-0479">Metal-binding</keyword>
<proteinExistence type="inferred from homology"/>
<dbReference type="InterPro" id="IPR051323">
    <property type="entry name" value="AtsK-like"/>
</dbReference>
<dbReference type="AlphaFoldDB" id="A0A7C9NLM9"/>
<gene>
    <name evidence="7" type="ORF">GT755_29015</name>
</gene>
<dbReference type="InterPro" id="IPR003819">
    <property type="entry name" value="TauD/TfdA-like"/>
</dbReference>
<keyword evidence="8" id="KW-1185">Reference proteome</keyword>
<evidence type="ECO:0000313" key="8">
    <source>
        <dbReference type="Proteomes" id="UP000479526"/>
    </source>
</evidence>
<dbReference type="CDD" id="cd05233">
    <property type="entry name" value="SDR_c"/>
    <property type="match status" value="1"/>
</dbReference>
<keyword evidence="3" id="KW-0223">Dioxygenase</keyword>
<dbReference type="Pfam" id="PF02668">
    <property type="entry name" value="TauD"/>
    <property type="match status" value="1"/>
</dbReference>
<dbReference type="PANTHER" id="PTHR30468">
    <property type="entry name" value="ALPHA-KETOGLUTARATE-DEPENDENT SULFONATE DIOXYGENASE"/>
    <property type="match status" value="1"/>
</dbReference>
<dbReference type="InterPro" id="IPR042098">
    <property type="entry name" value="TauD-like_sf"/>
</dbReference>
<dbReference type="Proteomes" id="UP000479526">
    <property type="component" value="Unassembled WGS sequence"/>
</dbReference>
<dbReference type="SUPFAM" id="SSF51197">
    <property type="entry name" value="Clavaminate synthase-like"/>
    <property type="match status" value="1"/>
</dbReference>
<dbReference type="InterPro" id="IPR036291">
    <property type="entry name" value="NAD(P)-bd_dom_sf"/>
</dbReference>
<comment type="caution">
    <text evidence="7">The sequence shown here is derived from an EMBL/GenBank/DDBJ whole genome shotgun (WGS) entry which is preliminary data.</text>
</comment>
<keyword evidence="5" id="KW-0408">Iron</keyword>
<evidence type="ECO:0000256" key="2">
    <source>
        <dbReference type="ARBA" id="ARBA00022723"/>
    </source>
</evidence>
<protein>
    <submittedName>
        <fullName evidence="7">SDR family oxidoreductase</fullName>
    </submittedName>
</protein>
<dbReference type="PRINTS" id="PR00081">
    <property type="entry name" value="GDHRDH"/>
</dbReference>
<evidence type="ECO:0000256" key="4">
    <source>
        <dbReference type="ARBA" id="ARBA00023002"/>
    </source>
</evidence>
<dbReference type="InterPro" id="IPR057326">
    <property type="entry name" value="KR_dom"/>
</dbReference>
<feature type="domain" description="Ketoreductase" evidence="6">
    <location>
        <begin position="2"/>
        <end position="153"/>
    </location>
</feature>